<reference evidence="10 11" key="1">
    <citation type="journal article" date="2006" name="Nat. Genet.">
        <title>The multidrug-resistant human pathogen Clostridium difficile has a highly mobile, mosaic genome.</title>
        <authorList>
            <person name="Sebaihia M."/>
            <person name="Wren B.W."/>
            <person name="Mullany P."/>
            <person name="Fairweather N.F."/>
            <person name="Minton N."/>
            <person name="Stabler R."/>
            <person name="Thomson N.R."/>
            <person name="Roberts A.P."/>
            <person name="Cerdeno-Tarraga A.M."/>
            <person name="Wang H."/>
            <person name="Holden M.T.G."/>
            <person name="Wright A."/>
            <person name="Churcher C."/>
            <person name="Quail M.A."/>
            <person name="Baker S."/>
            <person name="Bason N."/>
            <person name="Brooks K."/>
            <person name="Chillingworth T."/>
            <person name="Cronin A."/>
            <person name="Davis P."/>
            <person name="Dowd L."/>
            <person name="Fraser A."/>
            <person name="Feltwell T."/>
            <person name="Hance Z."/>
            <person name="Holroyd S."/>
            <person name="Jagels K."/>
            <person name="Moule S."/>
            <person name="Mungall K."/>
            <person name="Price C."/>
            <person name="Rabbinowitsch R."/>
            <person name="Sharp S."/>
            <person name="Simmonds M."/>
            <person name="Steven K."/>
            <person name="Unwin L."/>
            <person name="Whithead S."/>
            <person name="Dupuy B."/>
            <person name="Dougan G."/>
            <person name="Barrell B.and.Parkhill.J."/>
        </authorList>
    </citation>
    <scope>NUCLEOTIDE SEQUENCE [LARGE SCALE GENOMIC DNA]</scope>
    <source>
        <strain evidence="10 11">630</strain>
    </source>
</reference>
<feature type="transmembrane region" description="Helical" evidence="8">
    <location>
        <begin position="160"/>
        <end position="179"/>
    </location>
</feature>
<keyword evidence="7 8" id="KW-0472">Membrane</keyword>
<feature type="transmembrane region" description="Helical" evidence="8">
    <location>
        <begin position="186"/>
        <end position="206"/>
    </location>
</feature>
<proteinExistence type="inferred from homology"/>
<dbReference type="GO" id="GO:0005886">
    <property type="term" value="C:plasma membrane"/>
    <property type="evidence" value="ECO:0007669"/>
    <property type="project" value="UniProtKB-SubCell"/>
</dbReference>
<comment type="subcellular location">
    <subcellularLocation>
        <location evidence="1 8">Cell membrane</location>
        <topology evidence="1 8">Multi-pass membrane protein</topology>
    </subcellularLocation>
</comment>
<dbReference type="OrthoDB" id="9804143at2"/>
<dbReference type="EnsemblBacteria" id="CAJ68364">
    <property type="protein sequence ID" value="CAJ68364"/>
    <property type="gene ID" value="CD630_14990"/>
</dbReference>
<feature type="transmembrane region" description="Helical" evidence="8">
    <location>
        <begin position="336"/>
        <end position="362"/>
    </location>
</feature>
<feature type="transmembrane region" description="Helical" evidence="8">
    <location>
        <begin position="212"/>
        <end position="233"/>
    </location>
</feature>
<comment type="similarity">
    <text evidence="8 9">Belongs to the MurJ/MviN family.</text>
</comment>
<dbReference type="InterPro" id="IPR004268">
    <property type="entry name" value="MurJ"/>
</dbReference>
<feature type="transmembrane region" description="Helical" evidence="8">
    <location>
        <begin position="7"/>
        <end position="24"/>
    </location>
</feature>
<keyword evidence="8 9" id="KW-0813">Transport</keyword>
<evidence type="ECO:0000313" key="11">
    <source>
        <dbReference type="Proteomes" id="UP000001978"/>
    </source>
</evidence>
<dbReference type="GO" id="GO:0071555">
    <property type="term" value="P:cell wall organization"/>
    <property type="evidence" value="ECO:0007669"/>
    <property type="project" value="UniProtKB-UniRule"/>
</dbReference>
<evidence type="ECO:0000256" key="6">
    <source>
        <dbReference type="ARBA" id="ARBA00022989"/>
    </source>
</evidence>
<dbReference type="BioCyc" id="PDIF272563:G12WB-4232-MONOMER"/>
<dbReference type="CDD" id="cd13123">
    <property type="entry name" value="MATE_MurJ_like"/>
    <property type="match status" value="1"/>
</dbReference>
<dbReference type="Pfam" id="PF03023">
    <property type="entry name" value="MurJ"/>
    <property type="match status" value="2"/>
</dbReference>
<evidence type="ECO:0000313" key="10">
    <source>
        <dbReference type="EMBL" id="CAJ68364.3"/>
    </source>
</evidence>
<keyword evidence="4 8" id="KW-0133">Cell shape</keyword>
<gene>
    <name evidence="8" type="primary">murJ</name>
    <name evidence="10" type="ordered locus">CD630_14990</name>
</gene>
<keyword evidence="5 8" id="KW-0573">Peptidoglycan synthesis</keyword>
<feature type="transmembrane region" description="Helical" evidence="8">
    <location>
        <begin position="296"/>
        <end position="316"/>
    </location>
</feature>
<keyword evidence="3 8" id="KW-0812">Transmembrane</keyword>
<name>X1W3M8_CLOD6</name>
<evidence type="ECO:0000256" key="4">
    <source>
        <dbReference type="ARBA" id="ARBA00022960"/>
    </source>
</evidence>
<evidence type="ECO:0000256" key="5">
    <source>
        <dbReference type="ARBA" id="ARBA00022984"/>
    </source>
</evidence>
<evidence type="ECO:0000256" key="1">
    <source>
        <dbReference type="ARBA" id="ARBA00004651"/>
    </source>
</evidence>
<feature type="transmembrane region" description="Helical" evidence="8">
    <location>
        <begin position="474"/>
        <end position="497"/>
    </location>
</feature>
<feature type="transmembrane region" description="Helical" evidence="8">
    <location>
        <begin position="433"/>
        <end position="454"/>
    </location>
</feature>
<dbReference type="KEGG" id="cdf:CD630_14990"/>
<dbReference type="HAMAP" id="MF_02078">
    <property type="entry name" value="MurJ_MviN"/>
    <property type="match status" value="1"/>
</dbReference>
<feature type="transmembrane region" description="Helical" evidence="8">
    <location>
        <begin position="503"/>
        <end position="524"/>
    </location>
</feature>
<feature type="transmembrane region" description="Helical" evidence="8">
    <location>
        <begin position="44"/>
        <end position="65"/>
    </location>
</feature>
<feature type="transmembrane region" description="Helical" evidence="8">
    <location>
        <begin position="86"/>
        <end position="105"/>
    </location>
</feature>
<dbReference type="GO" id="GO:0009252">
    <property type="term" value="P:peptidoglycan biosynthetic process"/>
    <property type="evidence" value="ECO:0007669"/>
    <property type="project" value="UniProtKB-UniRule"/>
</dbReference>
<dbReference type="PIRSF" id="PIRSF002869">
    <property type="entry name" value="MviN"/>
    <property type="match status" value="1"/>
</dbReference>
<dbReference type="PANTHER" id="PTHR47019">
    <property type="entry name" value="LIPID II FLIPPASE MURJ"/>
    <property type="match status" value="1"/>
</dbReference>
<protein>
    <recommendedName>
        <fullName evidence="8">Probable lipid II flippase MurJ</fullName>
    </recommendedName>
</protein>
<comment type="function">
    <text evidence="8 9">Involved in peptidoglycan biosynthesis. Transports lipid-linked peptidoglycan precursors from the inner to the outer leaflet of the cytoplasmic membrane.</text>
</comment>
<feature type="transmembrane region" description="Helical" evidence="8">
    <location>
        <begin position="254"/>
        <end position="274"/>
    </location>
</feature>
<evidence type="ECO:0000256" key="9">
    <source>
        <dbReference type="PIRNR" id="PIRNR002869"/>
    </source>
</evidence>
<dbReference type="AlphaFoldDB" id="X1W3M8"/>
<evidence type="ECO:0000256" key="7">
    <source>
        <dbReference type="ARBA" id="ARBA00023136"/>
    </source>
</evidence>
<dbReference type="STRING" id="272563.CD630_14990"/>
<dbReference type="UniPathway" id="UPA00219"/>
<evidence type="ECO:0000256" key="2">
    <source>
        <dbReference type="ARBA" id="ARBA00022475"/>
    </source>
</evidence>
<dbReference type="GO" id="GO:0008360">
    <property type="term" value="P:regulation of cell shape"/>
    <property type="evidence" value="ECO:0007669"/>
    <property type="project" value="UniProtKB-UniRule"/>
</dbReference>
<keyword evidence="2 8" id="KW-1003">Cell membrane</keyword>
<dbReference type="eggNOG" id="COG0728">
    <property type="taxonomic scope" value="Bacteria"/>
</dbReference>
<keyword evidence="6 8" id="KW-1133">Transmembrane helix</keyword>
<feature type="transmembrane region" description="Helical" evidence="8">
    <location>
        <begin position="407"/>
        <end position="427"/>
    </location>
</feature>
<organism evidence="10 11">
    <name type="scientific">Clostridioides difficile (strain 630)</name>
    <name type="common">Peptoclostridium difficile</name>
    <dbReference type="NCBI Taxonomy" id="272563"/>
    <lineage>
        <taxon>Bacteria</taxon>
        <taxon>Bacillati</taxon>
        <taxon>Bacillota</taxon>
        <taxon>Clostridia</taxon>
        <taxon>Peptostreptococcales</taxon>
        <taxon>Peptostreptococcaceae</taxon>
        <taxon>Clostridioides</taxon>
    </lineage>
</organism>
<dbReference type="GO" id="GO:0034204">
    <property type="term" value="P:lipid translocation"/>
    <property type="evidence" value="ECO:0007669"/>
    <property type="project" value="TreeGrafter"/>
</dbReference>
<dbReference type="InterPro" id="IPR051050">
    <property type="entry name" value="Lipid_II_flippase_MurJ/MviN"/>
</dbReference>
<feature type="transmembrane region" description="Helical" evidence="8">
    <location>
        <begin position="374"/>
        <end position="395"/>
    </location>
</feature>
<dbReference type="GO" id="GO:0015648">
    <property type="term" value="F:lipid-linked peptidoglycan transporter activity"/>
    <property type="evidence" value="ECO:0007669"/>
    <property type="project" value="UniProtKB-UniRule"/>
</dbReference>
<dbReference type="PRINTS" id="PR01806">
    <property type="entry name" value="VIRFACTRMVIN"/>
</dbReference>
<dbReference type="PANTHER" id="PTHR47019:SF1">
    <property type="entry name" value="LIPID II FLIPPASE MURJ"/>
    <property type="match status" value="1"/>
</dbReference>
<comment type="pathway">
    <text evidence="8">Cell wall biogenesis; peptidoglycan biosynthesis.</text>
</comment>
<dbReference type="Proteomes" id="UP000001978">
    <property type="component" value="Chromosome"/>
</dbReference>
<dbReference type="EMBL" id="AM180355">
    <property type="protein sequence ID" value="CAJ68364.3"/>
    <property type="molecule type" value="Genomic_DNA"/>
</dbReference>
<evidence type="ECO:0000256" key="3">
    <source>
        <dbReference type="ARBA" id="ARBA00022692"/>
    </source>
</evidence>
<evidence type="ECO:0000256" key="8">
    <source>
        <dbReference type="HAMAP-Rule" id="MF_02078"/>
    </source>
</evidence>
<accession>X1W3M8</accession>
<dbReference type="NCBIfam" id="TIGR01695">
    <property type="entry name" value="murJ_mviN"/>
    <property type="match status" value="1"/>
</dbReference>
<sequence length="544" mass="59851">MSKVAKATFYLMIVTIISKILGMGRELVLSSIYGTGLYTESYLTAMNIPNIIFAAIGTAIVTTFIPMYQDISSKQGEKQALKFLNNVLNIIVGICIVVAILGVIFSKQLVSIFAIGFEGERFLLTVKFTKILIKKLWRISKTYFSMQNSMKQEPCDFSHGRFRTGIIFIGITSVMSAFLQIKENFIVVGFGSIPYNIVIIISIMLSTIFGPYILPIGAVVAMVVQLLFYMFFVKKTNYKYLYYLNFKDDSLIKLLALLSPVFIGVAVNQVNSLVDTTLASTLVKGSIPALTYADRLNGFVTGTFTASIVSVMYPMLSKLSAENNQKKFTSSVKSSINMIIISMIPISVASIFFATPVVRIIFERGAFDARATQMTATALIFYAVGMTAFGLRDILGKVFYSLQDTKTPMVNGIISVGVNIVLDLVLIKPMAHGGLALATSSSSIACILLLFLNLKRKVGYFGQDKIIKATLKSVVASLIMGVLSYFTYKFIFGILGVGTFNEFVSLAISVIVGGGIYTLLMTIFKVEEVDMILNIAKRKLHLKK</sequence>
<keyword evidence="8 9" id="KW-0961">Cell wall biogenesis/degradation</keyword>